<evidence type="ECO:0000313" key="13">
    <source>
        <dbReference type="Proteomes" id="UP000694421"/>
    </source>
</evidence>
<evidence type="ECO:0000256" key="2">
    <source>
        <dbReference type="ARBA" id="ARBA00022475"/>
    </source>
</evidence>
<dbReference type="InterPro" id="IPR000276">
    <property type="entry name" value="GPCR_Rhodpsn"/>
</dbReference>
<accession>A0A8D0DRN3</accession>
<dbReference type="AlphaFoldDB" id="A0A8D0DRN3"/>
<feature type="transmembrane region" description="Helical" evidence="10">
    <location>
        <begin position="219"/>
        <end position="237"/>
    </location>
</feature>
<organism evidence="12 13">
    <name type="scientific">Salvator merianae</name>
    <name type="common">Argentine black and white tegu</name>
    <name type="synonym">Tupinambis merianae</name>
    <dbReference type="NCBI Taxonomy" id="96440"/>
    <lineage>
        <taxon>Eukaryota</taxon>
        <taxon>Metazoa</taxon>
        <taxon>Chordata</taxon>
        <taxon>Craniata</taxon>
        <taxon>Vertebrata</taxon>
        <taxon>Euteleostomi</taxon>
        <taxon>Lepidosauria</taxon>
        <taxon>Squamata</taxon>
        <taxon>Bifurcata</taxon>
        <taxon>Unidentata</taxon>
        <taxon>Episquamata</taxon>
        <taxon>Laterata</taxon>
        <taxon>Teiioidea</taxon>
        <taxon>Teiidae</taxon>
        <taxon>Salvator</taxon>
    </lineage>
</organism>
<name>A0A8D0DRN3_SALMN</name>
<dbReference type="SUPFAM" id="SSF81321">
    <property type="entry name" value="Family A G protein-coupled receptor-like"/>
    <property type="match status" value="1"/>
</dbReference>
<dbReference type="Pfam" id="PF00001">
    <property type="entry name" value="7tm_1"/>
    <property type="match status" value="1"/>
</dbReference>
<feature type="transmembrane region" description="Helical" evidence="10">
    <location>
        <begin position="127"/>
        <end position="150"/>
    </location>
</feature>
<dbReference type="CDD" id="cd15170">
    <property type="entry name" value="7tmA_FFAR2_FFAR3"/>
    <property type="match status" value="1"/>
</dbReference>
<keyword evidence="6 10" id="KW-0472">Membrane</keyword>
<feature type="transmembrane region" description="Helical" evidence="10">
    <location>
        <begin position="257"/>
        <end position="275"/>
    </location>
</feature>
<evidence type="ECO:0000256" key="7">
    <source>
        <dbReference type="ARBA" id="ARBA00023170"/>
    </source>
</evidence>
<evidence type="ECO:0000259" key="11">
    <source>
        <dbReference type="PROSITE" id="PS50262"/>
    </source>
</evidence>
<reference evidence="12" key="2">
    <citation type="submission" date="2025-09" db="UniProtKB">
        <authorList>
            <consortium name="Ensembl"/>
        </authorList>
    </citation>
    <scope>IDENTIFICATION</scope>
</reference>
<dbReference type="GO" id="GO:0004930">
    <property type="term" value="F:G protein-coupled receptor activity"/>
    <property type="evidence" value="ECO:0007669"/>
    <property type="project" value="UniProtKB-KW"/>
</dbReference>
<dbReference type="InterPro" id="IPR013312">
    <property type="entry name" value="GPR40-rel_orph"/>
</dbReference>
<keyword evidence="7 9" id="KW-0675">Receptor</keyword>
<dbReference type="Ensembl" id="ENSSMRT00000023779.1">
    <property type="protein sequence ID" value="ENSSMRP00000020295.1"/>
    <property type="gene ID" value="ENSSMRG00000015785.1"/>
</dbReference>
<evidence type="ECO:0000256" key="3">
    <source>
        <dbReference type="ARBA" id="ARBA00022692"/>
    </source>
</evidence>
<evidence type="ECO:0000256" key="6">
    <source>
        <dbReference type="ARBA" id="ARBA00023136"/>
    </source>
</evidence>
<evidence type="ECO:0000256" key="8">
    <source>
        <dbReference type="ARBA" id="ARBA00023224"/>
    </source>
</evidence>
<dbReference type="GeneTree" id="ENSGT00990000203527"/>
<dbReference type="PANTHER" id="PTHR45822">
    <property type="entry name" value="FREE FATTY ACID RECEPTOR 2-RELATED"/>
    <property type="match status" value="1"/>
</dbReference>
<keyword evidence="4 10" id="KW-1133">Transmembrane helix</keyword>
<evidence type="ECO:0000256" key="5">
    <source>
        <dbReference type="ARBA" id="ARBA00023040"/>
    </source>
</evidence>
<feature type="transmembrane region" description="Helical" evidence="10">
    <location>
        <begin position="46"/>
        <end position="67"/>
    </location>
</feature>
<reference evidence="12" key="1">
    <citation type="submission" date="2025-08" db="UniProtKB">
        <authorList>
            <consortium name="Ensembl"/>
        </authorList>
    </citation>
    <scope>IDENTIFICATION</scope>
</reference>
<dbReference type="GO" id="GO:0071398">
    <property type="term" value="P:cellular response to fatty acid"/>
    <property type="evidence" value="ECO:0007669"/>
    <property type="project" value="TreeGrafter"/>
</dbReference>
<comment type="similarity">
    <text evidence="9">Belongs to the G-protein coupled receptor 1 family.</text>
</comment>
<dbReference type="PANTHER" id="PTHR45822:SF5">
    <property type="entry name" value="FREE FATTY ACID RECEPTOR 2"/>
    <property type="match status" value="1"/>
</dbReference>
<keyword evidence="5 9" id="KW-0297">G-protein coupled receptor</keyword>
<feature type="domain" description="G-protein coupled receptors family 1 profile" evidence="11">
    <location>
        <begin position="25"/>
        <end position="273"/>
    </location>
</feature>
<dbReference type="PRINTS" id="PR01904">
    <property type="entry name" value="GPR40FAMILY"/>
</dbReference>
<feature type="transmembrane region" description="Helical" evidence="10">
    <location>
        <begin position="185"/>
        <end position="207"/>
    </location>
</feature>
<keyword evidence="3 9" id="KW-0812">Transmembrane</keyword>
<dbReference type="Proteomes" id="UP000694421">
    <property type="component" value="Unplaced"/>
</dbReference>
<dbReference type="PROSITE" id="PS00237">
    <property type="entry name" value="G_PROTEIN_RECEP_F1_1"/>
    <property type="match status" value="1"/>
</dbReference>
<comment type="subcellular location">
    <subcellularLocation>
        <location evidence="1">Cell membrane</location>
        <topology evidence="1">Multi-pass membrane protein</topology>
    </subcellularLocation>
</comment>
<dbReference type="GO" id="GO:0005886">
    <property type="term" value="C:plasma membrane"/>
    <property type="evidence" value="ECO:0007669"/>
    <property type="project" value="UniProtKB-SubCell"/>
</dbReference>
<feature type="transmembrane region" description="Helical" evidence="10">
    <location>
        <begin position="87"/>
        <end position="107"/>
    </location>
</feature>
<evidence type="ECO:0000256" key="4">
    <source>
        <dbReference type="ARBA" id="ARBA00022989"/>
    </source>
</evidence>
<evidence type="ECO:0000313" key="12">
    <source>
        <dbReference type="Ensembl" id="ENSSMRP00000020295.1"/>
    </source>
</evidence>
<dbReference type="PROSITE" id="PS50262">
    <property type="entry name" value="G_PROTEIN_RECEP_F1_2"/>
    <property type="match status" value="1"/>
</dbReference>
<evidence type="ECO:0000256" key="10">
    <source>
        <dbReference type="SAM" id="Phobius"/>
    </source>
</evidence>
<dbReference type="OMA" id="CYLNFIL"/>
<evidence type="ECO:0000256" key="9">
    <source>
        <dbReference type="RuleBase" id="RU000688"/>
    </source>
</evidence>
<keyword evidence="2" id="KW-1003">Cell membrane</keyword>
<dbReference type="Gene3D" id="1.20.1070.10">
    <property type="entry name" value="Rhodopsin 7-helix transmembrane proteins"/>
    <property type="match status" value="1"/>
</dbReference>
<feature type="transmembrane region" description="Helical" evidence="10">
    <location>
        <begin position="12"/>
        <end position="34"/>
    </location>
</feature>
<proteinExistence type="inferred from homology"/>
<sequence length="345" mass="39482">MEGKVKDIEYVLTVYIICFLVGLPFNLVACYAFLKKVRQKPTPTDILLFSLTVSDLLLLFFLIFKIVEAASNMTWPEPLPKFLCPLTNFFFYSSIYLSTLFLMGISVERYLCIAFPVKYKLNRKPTYTIIASVFFLFLACAHCGSIVYAVEYHNVTASFHKDTCYVEFSKDQLKILLPFRLELCIVLFCLPLLITLFCYISVIYRLTTMPNIPPHKKKRAVGLAVATVLNFAIAFAPYNISHIAGYIQEKSPSWREITFTLTTLNTVLDPVIFYFSSTTFRRIFRDCWLGISLLGFPSRSPPRIDNIPCRGAEGLMGWPGISTKPSLYSSAFKPFFPMLEWTVPF</sequence>
<keyword evidence="13" id="KW-1185">Reference proteome</keyword>
<dbReference type="PRINTS" id="PR00237">
    <property type="entry name" value="GPCRRHODOPSN"/>
</dbReference>
<dbReference type="InterPro" id="IPR017452">
    <property type="entry name" value="GPCR_Rhodpsn_7TM"/>
</dbReference>
<keyword evidence="8 9" id="KW-0807">Transducer</keyword>
<protein>
    <recommendedName>
        <fullName evidence="11">G-protein coupled receptors family 1 profile domain-containing protein</fullName>
    </recommendedName>
</protein>
<evidence type="ECO:0000256" key="1">
    <source>
        <dbReference type="ARBA" id="ARBA00004651"/>
    </source>
</evidence>